<name>A0A9P1CUU5_9DINO</name>
<gene>
    <name evidence="1" type="ORF">C1SCF055_LOCUS23745</name>
</gene>
<evidence type="ECO:0000313" key="2">
    <source>
        <dbReference type="EMBL" id="CAL4784670.1"/>
    </source>
</evidence>
<evidence type="ECO:0000313" key="1">
    <source>
        <dbReference type="EMBL" id="CAI3997358.1"/>
    </source>
</evidence>
<comment type="caution">
    <text evidence="1">The sequence shown here is derived from an EMBL/GenBank/DDBJ whole genome shotgun (WGS) entry which is preliminary data.</text>
</comment>
<dbReference type="Proteomes" id="UP001152797">
    <property type="component" value="Unassembled WGS sequence"/>
</dbReference>
<dbReference type="OrthoDB" id="410080at2759"/>
<reference evidence="1" key="1">
    <citation type="submission" date="2022-10" db="EMBL/GenBank/DDBJ databases">
        <authorList>
            <person name="Chen Y."/>
            <person name="Dougan E. K."/>
            <person name="Chan C."/>
            <person name="Rhodes N."/>
            <person name="Thang M."/>
        </authorList>
    </citation>
    <scope>NUCLEOTIDE SEQUENCE</scope>
</reference>
<sequence length="501" mass="57502">MDMVTGGRYRMKQAISCLSAVADCVISAPSYGKVWHFFCASAALSSSSFFTAAFSRKCWLEGKLRCCQLQEDAETWFHALCRLHGFKPKELPKFCSQETPEVHLNLRLLGLYQKYLMPELEQEMLEKCRQDDWISLALEDEGEILPIFQQLQLLGLLQDLLGSWCSSQPQLMAGPLQWWLRSTRDVRVVESPEVSDLVVSDIFLKQSEDMLLLLAELNLLDVLEHCDSWCWLEEKHVNQLFTEDSLMPLTQLTSLRQELRSARFCQPAVALLLQPFPRLRADLLDAWFDRAGAWSPEALAQWAAAPGAMPKALLTQQWQSLAEADFQRFLSLAPLEQHDLSEELRQHFLLCWRQARSLPCAAEAGQMYRLWTCRMVTFHQLILWLLSLLCRPWGCPKRLAQSVQLMKRKGQMEILKSVMSGLLNEMGYLFEAFKALVALQAFILKVLWHILSREIEQSTAAFGATNTLRWSSEAFMQVLANAPRHGLRGEKVLTFSFFFAR</sequence>
<dbReference type="EMBL" id="CAMXCT020002326">
    <property type="protein sequence ID" value="CAL1150733.1"/>
    <property type="molecule type" value="Genomic_DNA"/>
</dbReference>
<keyword evidence="3" id="KW-1185">Reference proteome</keyword>
<accession>A0A9P1CUU5</accession>
<organism evidence="1">
    <name type="scientific">Cladocopium goreaui</name>
    <dbReference type="NCBI Taxonomy" id="2562237"/>
    <lineage>
        <taxon>Eukaryota</taxon>
        <taxon>Sar</taxon>
        <taxon>Alveolata</taxon>
        <taxon>Dinophyceae</taxon>
        <taxon>Suessiales</taxon>
        <taxon>Symbiodiniaceae</taxon>
        <taxon>Cladocopium</taxon>
    </lineage>
</organism>
<dbReference type="EMBL" id="CAMXCT030002326">
    <property type="protein sequence ID" value="CAL4784670.1"/>
    <property type="molecule type" value="Genomic_DNA"/>
</dbReference>
<evidence type="ECO:0000313" key="3">
    <source>
        <dbReference type="Proteomes" id="UP001152797"/>
    </source>
</evidence>
<dbReference type="AlphaFoldDB" id="A0A9P1CUU5"/>
<protein>
    <submittedName>
        <fullName evidence="1">Uncharacterized protein</fullName>
    </submittedName>
</protein>
<proteinExistence type="predicted"/>
<dbReference type="EMBL" id="CAMXCT010002326">
    <property type="protein sequence ID" value="CAI3997358.1"/>
    <property type="molecule type" value="Genomic_DNA"/>
</dbReference>
<reference evidence="2 3" key="2">
    <citation type="submission" date="2024-05" db="EMBL/GenBank/DDBJ databases">
        <authorList>
            <person name="Chen Y."/>
            <person name="Shah S."/>
            <person name="Dougan E. K."/>
            <person name="Thang M."/>
            <person name="Chan C."/>
        </authorList>
    </citation>
    <scope>NUCLEOTIDE SEQUENCE [LARGE SCALE GENOMIC DNA]</scope>
</reference>